<sequence>MLDAVPAMVFFKDRKNRFIQVNSAYAEAVGLSKREIIGKSVADFTSDPKMATAYWEDDREVIESGRPKRNITTTHITDSQRWLRTEKFPFYNDAGKIVGVAGLSVDISEMKRTEAELDSRVRQQKAVADIGQLALSGADCDHLFDDAAEMVSRVLSVDYCLILEFLDDDDGYRLRAYGGKKALCQGVLNRDEPSCRFRCTVPLDMPMMIFDTNEERHFRDAFPLLKKLGIVNSLMVSIGQKSNHFGLIGAHVTQQRRFSQTDIDFLQNVGNMLALSVEREKADQAVLKTTWELRNMSSKLIKAQEEERHRIFRALHDELGQSLALLRLQIRSVQMKLEPAQDALREDCEQTLKYISGIIKNVRRLCHDLTPAVLEDLGLNAALRWLFEEFSRYFNFEFSVELDNVDHIFRRDAQLMIYRIFQEALNNVYKHANASRVHLTMKRTPEAVRCEVADNGKGMTLARVRRRQSPADGFGLVTMGERARMLGGQLDVETRPGCGTCIRLTIPIIEKEK</sequence>
<dbReference type="PROSITE" id="PS50109">
    <property type="entry name" value="HIS_KIN"/>
    <property type="match status" value="1"/>
</dbReference>
<dbReference type="InterPro" id="IPR036890">
    <property type="entry name" value="HATPase_C_sf"/>
</dbReference>
<dbReference type="PANTHER" id="PTHR24421">
    <property type="entry name" value="NITRATE/NITRITE SENSOR PROTEIN NARX-RELATED"/>
    <property type="match status" value="1"/>
</dbReference>
<dbReference type="EC" id="2.7.13.3" evidence="2"/>
<keyword evidence="8" id="KW-0902">Two-component regulatory system</keyword>
<dbReference type="CDD" id="cd16917">
    <property type="entry name" value="HATPase_UhpB-NarQ-NarX-like"/>
    <property type="match status" value="1"/>
</dbReference>
<dbReference type="GO" id="GO:0000155">
    <property type="term" value="F:phosphorelay sensor kinase activity"/>
    <property type="evidence" value="ECO:0007669"/>
    <property type="project" value="InterPro"/>
</dbReference>
<evidence type="ECO:0000259" key="9">
    <source>
        <dbReference type="PROSITE" id="PS50109"/>
    </source>
</evidence>
<keyword evidence="3" id="KW-0597">Phosphoprotein</keyword>
<dbReference type="GO" id="GO:0005524">
    <property type="term" value="F:ATP binding"/>
    <property type="evidence" value="ECO:0007669"/>
    <property type="project" value="UniProtKB-KW"/>
</dbReference>
<evidence type="ECO:0000256" key="7">
    <source>
        <dbReference type="ARBA" id="ARBA00022840"/>
    </source>
</evidence>
<evidence type="ECO:0000256" key="1">
    <source>
        <dbReference type="ARBA" id="ARBA00000085"/>
    </source>
</evidence>
<accession>A0A5K7ZEV1</accession>
<evidence type="ECO:0000256" key="8">
    <source>
        <dbReference type="ARBA" id="ARBA00023012"/>
    </source>
</evidence>
<dbReference type="SMART" id="SM00065">
    <property type="entry name" value="GAF"/>
    <property type="match status" value="1"/>
</dbReference>
<dbReference type="SUPFAM" id="SSF55874">
    <property type="entry name" value="ATPase domain of HSP90 chaperone/DNA topoisomerase II/histidine kinase"/>
    <property type="match status" value="1"/>
</dbReference>
<dbReference type="Pfam" id="PF08448">
    <property type="entry name" value="PAS_4"/>
    <property type="match status" value="1"/>
</dbReference>
<organism evidence="12 13">
    <name type="scientific">Desulfosarcina widdelii</name>
    <dbReference type="NCBI Taxonomy" id="947919"/>
    <lineage>
        <taxon>Bacteria</taxon>
        <taxon>Pseudomonadati</taxon>
        <taxon>Thermodesulfobacteriota</taxon>
        <taxon>Desulfobacteria</taxon>
        <taxon>Desulfobacterales</taxon>
        <taxon>Desulfosarcinaceae</taxon>
        <taxon>Desulfosarcina</taxon>
    </lineage>
</organism>
<dbReference type="InterPro" id="IPR000014">
    <property type="entry name" value="PAS"/>
</dbReference>
<dbReference type="InterPro" id="IPR035965">
    <property type="entry name" value="PAS-like_dom_sf"/>
</dbReference>
<proteinExistence type="predicted"/>
<dbReference type="KEGG" id="dwd:DSCW_21340"/>
<evidence type="ECO:0000256" key="4">
    <source>
        <dbReference type="ARBA" id="ARBA00022679"/>
    </source>
</evidence>
<feature type="domain" description="PAS" evidence="10">
    <location>
        <begin position="1"/>
        <end position="65"/>
    </location>
</feature>
<protein>
    <recommendedName>
        <fullName evidence="2">histidine kinase</fullName>
        <ecNumber evidence="2">2.7.13.3</ecNumber>
    </recommendedName>
</protein>
<dbReference type="AlphaFoldDB" id="A0A5K7ZEV1"/>
<keyword evidence="6" id="KW-0418">Kinase</keyword>
<reference evidence="12 13" key="1">
    <citation type="submission" date="2019-11" db="EMBL/GenBank/DDBJ databases">
        <title>Comparative genomics of hydrocarbon-degrading Desulfosarcina strains.</title>
        <authorList>
            <person name="Watanabe M."/>
            <person name="Kojima H."/>
            <person name="Fukui M."/>
        </authorList>
    </citation>
    <scope>NUCLEOTIDE SEQUENCE [LARGE SCALE GENOMIC DNA]</scope>
    <source>
        <strain evidence="12 13">PP31</strain>
    </source>
</reference>
<gene>
    <name evidence="12" type="ORF">DSCW_21340</name>
</gene>
<evidence type="ECO:0000313" key="13">
    <source>
        <dbReference type="Proteomes" id="UP000427769"/>
    </source>
</evidence>
<dbReference type="PROSITE" id="PS50112">
    <property type="entry name" value="PAS"/>
    <property type="match status" value="1"/>
</dbReference>
<evidence type="ECO:0000256" key="5">
    <source>
        <dbReference type="ARBA" id="ARBA00022741"/>
    </source>
</evidence>
<dbReference type="InterPro" id="IPR050482">
    <property type="entry name" value="Sensor_HK_TwoCompSys"/>
</dbReference>
<dbReference type="InterPro" id="IPR013656">
    <property type="entry name" value="PAS_4"/>
</dbReference>
<keyword evidence="4" id="KW-0808">Transferase</keyword>
<dbReference type="PANTHER" id="PTHR24421:SF10">
    <property type="entry name" value="NITRATE_NITRITE SENSOR PROTEIN NARQ"/>
    <property type="match status" value="1"/>
</dbReference>
<dbReference type="InterPro" id="IPR003018">
    <property type="entry name" value="GAF"/>
</dbReference>
<dbReference type="Gene3D" id="3.30.565.10">
    <property type="entry name" value="Histidine kinase-like ATPase, C-terminal domain"/>
    <property type="match status" value="1"/>
</dbReference>
<dbReference type="Gene3D" id="3.30.450.40">
    <property type="match status" value="1"/>
</dbReference>
<dbReference type="InterPro" id="IPR003594">
    <property type="entry name" value="HATPase_dom"/>
</dbReference>
<keyword evidence="13" id="KW-1185">Reference proteome</keyword>
<evidence type="ECO:0000256" key="6">
    <source>
        <dbReference type="ARBA" id="ARBA00022777"/>
    </source>
</evidence>
<dbReference type="EMBL" id="AP021875">
    <property type="protein sequence ID" value="BBO74717.1"/>
    <property type="molecule type" value="Genomic_DNA"/>
</dbReference>
<dbReference type="InterPro" id="IPR029016">
    <property type="entry name" value="GAF-like_dom_sf"/>
</dbReference>
<evidence type="ECO:0000259" key="10">
    <source>
        <dbReference type="PROSITE" id="PS50112"/>
    </source>
</evidence>
<dbReference type="SMART" id="SM00387">
    <property type="entry name" value="HATPase_c"/>
    <property type="match status" value="1"/>
</dbReference>
<dbReference type="PROSITE" id="PS50113">
    <property type="entry name" value="PAC"/>
    <property type="match status" value="1"/>
</dbReference>
<dbReference type="InterPro" id="IPR005467">
    <property type="entry name" value="His_kinase_dom"/>
</dbReference>
<name>A0A5K7ZEV1_9BACT</name>
<evidence type="ECO:0000313" key="12">
    <source>
        <dbReference type="EMBL" id="BBO74717.1"/>
    </source>
</evidence>
<dbReference type="GO" id="GO:0046983">
    <property type="term" value="F:protein dimerization activity"/>
    <property type="evidence" value="ECO:0007669"/>
    <property type="project" value="InterPro"/>
</dbReference>
<dbReference type="Pfam" id="PF02518">
    <property type="entry name" value="HATPase_c"/>
    <property type="match status" value="1"/>
</dbReference>
<dbReference type="Gene3D" id="1.20.5.1930">
    <property type="match status" value="1"/>
</dbReference>
<dbReference type="InterPro" id="IPR000700">
    <property type="entry name" value="PAS-assoc_C"/>
</dbReference>
<dbReference type="SUPFAM" id="SSF55781">
    <property type="entry name" value="GAF domain-like"/>
    <property type="match status" value="1"/>
</dbReference>
<keyword evidence="5" id="KW-0547">Nucleotide-binding</keyword>
<feature type="domain" description="Histidine kinase" evidence="9">
    <location>
        <begin position="314"/>
        <end position="510"/>
    </location>
</feature>
<dbReference type="Proteomes" id="UP000427769">
    <property type="component" value="Chromosome"/>
</dbReference>
<dbReference type="SUPFAM" id="SSF55785">
    <property type="entry name" value="PYP-like sensor domain (PAS domain)"/>
    <property type="match status" value="1"/>
</dbReference>
<feature type="domain" description="PAC" evidence="11">
    <location>
        <begin position="67"/>
        <end position="119"/>
    </location>
</feature>
<dbReference type="NCBIfam" id="TIGR00229">
    <property type="entry name" value="sensory_box"/>
    <property type="match status" value="1"/>
</dbReference>
<keyword evidence="7" id="KW-0067">ATP-binding</keyword>
<comment type="catalytic activity">
    <reaction evidence="1">
        <text>ATP + protein L-histidine = ADP + protein N-phospho-L-histidine.</text>
        <dbReference type="EC" id="2.7.13.3"/>
    </reaction>
</comment>
<evidence type="ECO:0000256" key="2">
    <source>
        <dbReference type="ARBA" id="ARBA00012438"/>
    </source>
</evidence>
<evidence type="ECO:0000256" key="3">
    <source>
        <dbReference type="ARBA" id="ARBA00022553"/>
    </source>
</evidence>
<dbReference type="GO" id="GO:0016020">
    <property type="term" value="C:membrane"/>
    <property type="evidence" value="ECO:0007669"/>
    <property type="project" value="InterPro"/>
</dbReference>
<evidence type="ECO:0000259" key="11">
    <source>
        <dbReference type="PROSITE" id="PS50113"/>
    </source>
</evidence>
<dbReference type="Pfam" id="PF07730">
    <property type="entry name" value="HisKA_3"/>
    <property type="match status" value="1"/>
</dbReference>
<dbReference type="Gene3D" id="3.30.450.20">
    <property type="entry name" value="PAS domain"/>
    <property type="match status" value="1"/>
</dbReference>
<dbReference type="InterPro" id="IPR011712">
    <property type="entry name" value="Sig_transdc_His_kin_sub3_dim/P"/>
</dbReference>
<dbReference type="Pfam" id="PF01590">
    <property type="entry name" value="GAF"/>
    <property type="match status" value="1"/>
</dbReference>
<dbReference type="CDD" id="cd00130">
    <property type="entry name" value="PAS"/>
    <property type="match status" value="1"/>
</dbReference>